<dbReference type="EMBL" id="JBHUEA010000005">
    <property type="protein sequence ID" value="MFD1720938.1"/>
    <property type="molecule type" value="Genomic_DNA"/>
</dbReference>
<evidence type="ECO:0000313" key="3">
    <source>
        <dbReference type="EMBL" id="MFD1720938.1"/>
    </source>
</evidence>
<protein>
    <submittedName>
        <fullName evidence="3">CpaF family protein</fullName>
    </submittedName>
</protein>
<comment type="caution">
    <text evidence="3">The sequence shown here is derived from an EMBL/GenBank/DDBJ whole genome shotgun (WGS) entry which is preliminary data.</text>
</comment>
<proteinExistence type="inferred from homology"/>
<evidence type="ECO:0000256" key="1">
    <source>
        <dbReference type="ARBA" id="ARBA00006611"/>
    </source>
</evidence>
<dbReference type="InterPro" id="IPR027417">
    <property type="entry name" value="P-loop_NTPase"/>
</dbReference>
<dbReference type="CDD" id="cd01130">
    <property type="entry name" value="VirB11-like_ATPase"/>
    <property type="match status" value="1"/>
</dbReference>
<dbReference type="InterPro" id="IPR001482">
    <property type="entry name" value="T2SS/T4SS_dom"/>
</dbReference>
<dbReference type="PANTHER" id="PTHR30486:SF6">
    <property type="entry name" value="TYPE IV PILUS RETRACTATION ATPASE PILT"/>
    <property type="match status" value="1"/>
</dbReference>
<dbReference type="SUPFAM" id="SSF52540">
    <property type="entry name" value="P-loop containing nucleoside triphosphate hydrolases"/>
    <property type="match status" value="1"/>
</dbReference>
<organism evidence="3 4">
    <name type="scientific">Amnibacterium endophyticum</name>
    <dbReference type="NCBI Taxonomy" id="2109337"/>
    <lineage>
        <taxon>Bacteria</taxon>
        <taxon>Bacillati</taxon>
        <taxon>Actinomycetota</taxon>
        <taxon>Actinomycetes</taxon>
        <taxon>Micrococcales</taxon>
        <taxon>Microbacteriaceae</taxon>
        <taxon>Amnibacterium</taxon>
    </lineage>
</organism>
<evidence type="ECO:0000259" key="2">
    <source>
        <dbReference type="Pfam" id="PF00437"/>
    </source>
</evidence>
<dbReference type="Gene3D" id="3.30.450.90">
    <property type="match status" value="1"/>
</dbReference>
<feature type="domain" description="Bacterial type II secretion system protein E" evidence="2">
    <location>
        <begin position="98"/>
        <end position="293"/>
    </location>
</feature>
<dbReference type="PANTHER" id="PTHR30486">
    <property type="entry name" value="TWITCHING MOTILITY PROTEIN PILT"/>
    <property type="match status" value="1"/>
</dbReference>
<comment type="similarity">
    <text evidence="1">Belongs to the GSP E family.</text>
</comment>
<name>A0ABW4LCN9_9MICO</name>
<dbReference type="Pfam" id="PF00437">
    <property type="entry name" value="T2SSE"/>
    <property type="match status" value="1"/>
</dbReference>
<sequence>MPPSFVPVRPGRPAPPTLVETQRAVEETPPPAGVRLPALGALAEFAVDPAVTDLLLDGHGVLWRDAGGGVQPVADLPPLAPDEARRLAVALIAAGDRHLDDATPCADVRLPGGIRVHAVLPPVSTGGPLVSVRIAAAEPWRVDRLVAAGMLDEAERALLTAAVHERRNLLICGPAGSGKTSLLAALLAEAPGHERIVTVEDVAELRIDHPHVVGLETRQPNADGAGGIGLAALVRETLRMRPDRVVVGECRGAEVVELLSAMNTGHDGGAGTIHCADPAGLGARLEALGALGGLSPHALRAQALAAIDLVVQLERRDGKRRVAAVGRLAAGSDGSLCVVPA</sequence>
<keyword evidence="4" id="KW-1185">Reference proteome</keyword>
<gene>
    <name evidence="3" type="ORF">ACFSBI_05195</name>
</gene>
<dbReference type="RefSeq" id="WP_377932717.1">
    <property type="nucleotide sequence ID" value="NZ_JBHUEA010000005.1"/>
</dbReference>
<dbReference type="InterPro" id="IPR050921">
    <property type="entry name" value="T4SS_GSP_E_ATPase"/>
</dbReference>
<reference evidence="4" key="1">
    <citation type="journal article" date="2019" name="Int. J. Syst. Evol. Microbiol.">
        <title>The Global Catalogue of Microorganisms (GCM) 10K type strain sequencing project: providing services to taxonomists for standard genome sequencing and annotation.</title>
        <authorList>
            <consortium name="The Broad Institute Genomics Platform"/>
            <consortium name="The Broad Institute Genome Sequencing Center for Infectious Disease"/>
            <person name="Wu L."/>
            <person name="Ma J."/>
        </authorList>
    </citation>
    <scope>NUCLEOTIDE SEQUENCE [LARGE SCALE GENOMIC DNA]</scope>
    <source>
        <strain evidence="4">CGMCC 1.12471</strain>
    </source>
</reference>
<accession>A0ABW4LCN9</accession>
<dbReference type="Gene3D" id="3.40.50.300">
    <property type="entry name" value="P-loop containing nucleotide triphosphate hydrolases"/>
    <property type="match status" value="1"/>
</dbReference>
<dbReference type="Proteomes" id="UP001597347">
    <property type="component" value="Unassembled WGS sequence"/>
</dbReference>
<evidence type="ECO:0000313" key="4">
    <source>
        <dbReference type="Proteomes" id="UP001597347"/>
    </source>
</evidence>